<dbReference type="InterPro" id="IPR027417">
    <property type="entry name" value="P-loop_NTPase"/>
</dbReference>
<dbReference type="AlphaFoldDB" id="A0A0V8JDY8"/>
<gene>
    <name evidence="8" type="primary">mutS</name>
    <name evidence="11" type="ORF">AS030_06380</name>
</gene>
<keyword evidence="4 8" id="KW-0227">DNA damage</keyword>
<dbReference type="InterPro" id="IPR007695">
    <property type="entry name" value="DNA_mismatch_repair_MutS-lik_N"/>
</dbReference>
<evidence type="ECO:0000313" key="11">
    <source>
        <dbReference type="EMBL" id="KSU85146.1"/>
    </source>
</evidence>
<dbReference type="GO" id="GO:0140664">
    <property type="term" value="F:ATP-dependent DNA damage sensor activity"/>
    <property type="evidence" value="ECO:0007669"/>
    <property type="project" value="InterPro"/>
</dbReference>
<dbReference type="NCBIfam" id="NF003810">
    <property type="entry name" value="PRK05399.1"/>
    <property type="match status" value="1"/>
</dbReference>
<dbReference type="RefSeq" id="WP_061969607.1">
    <property type="nucleotide sequence ID" value="NZ_FMAV01000001.1"/>
</dbReference>
<dbReference type="InterPro" id="IPR016151">
    <property type="entry name" value="DNA_mismatch_repair_MutS_N"/>
</dbReference>
<evidence type="ECO:0000256" key="6">
    <source>
        <dbReference type="ARBA" id="ARBA00023125"/>
    </source>
</evidence>
<dbReference type="SMART" id="SM00534">
    <property type="entry name" value="MUTSac"/>
    <property type="match status" value="1"/>
</dbReference>
<dbReference type="FunFam" id="3.40.50.300:FF:000896">
    <property type="entry name" value="DNA mismatch repair protein MutS"/>
    <property type="match status" value="1"/>
</dbReference>
<proteinExistence type="inferred from homology"/>
<feature type="binding site" evidence="8">
    <location>
        <begin position="606"/>
        <end position="613"/>
    </location>
    <ligand>
        <name>ATP</name>
        <dbReference type="ChEBI" id="CHEBI:30616"/>
    </ligand>
</feature>
<dbReference type="SUPFAM" id="SSF52540">
    <property type="entry name" value="P-loop containing nucleoside triphosphate hydrolases"/>
    <property type="match status" value="1"/>
</dbReference>
<sequence>MAQYTPMMQQYLKIKSSHRDAFLFFRLGDFYEMFFEDAVKASQFLEITLTSRDGGTSDRIPMCGVPHHSAANYIKQLVEAGHKVAICEQVEDPKEAKGVVKREVIQIITPGTVMDHNLLKETENNFIAAVACGEEEYSIVLNDLSTGELKGYQFRGDSTMLLQEVQALHAREVISSAPVYEEIAEPLRLRYQITSSIQDEGEVPDPFAHLLGENESPLLKEACGRLFHYLLHTQKRALDHIQPVSVQHLNEYMKLDSFSKRNLELVETNRAKGKKGSLLWLLDRTVTGMGSRRLKQWIEQPLLIPERIKQRLGVVEELMQEFFVRQELRDQLKKVYDLERLAGKVSFGNITARDLIQLKHTLGSVPGIKQSLSQLKNPYSLEISYKMDLHEDLFDYLERSLHDDPPLSIKEGGIIKDGYHEELDTYRDASVNGKAWIASLEQRERNETGIKSLKIGYNRIFGYFIEITRSNLSLIPEGRYERKQTLANAERFVTPDLKEKERLILEAEEKMVALEYDLFLQVREHVKGYIQSLQELAKQLSEIDVLQAFATVSEEQRYVKPVISDSNHVEIINGRHPVVEKVMDAQEYVPNDISLNSDRSMLLITGPNMAGKSTYMRQLALTAIMMQIGCFVPADQAELPLFDQIFTRIGAADDLVGGQSTFMVEMLETRYALKKATRESLILLDEIGRGTSTYDGMALAQSIVEYIHHHIGAKTLFSTHYHELTVLESELDSLKNVYVSAIEEQGKLVFLHKVIDGQADKSFGIHVAQLAELPTGVIERAKEILLDFESFDHSPKKAVKEIDKVAEEDTQLSLFAEEPHSGKKRETSVVEQELKSLNLLEMTPLDAMNALFNLQKKVK</sequence>
<keyword evidence="6 8" id="KW-0238">DNA-binding</keyword>
<reference evidence="11 12" key="1">
    <citation type="journal article" date="2014" name="Antonie Van Leeuwenhoek">
        <title>Fictibacillus enclensis sp. nov., isolated from marine sediment.</title>
        <authorList>
            <person name="Dastager S.G."/>
            <person name="Mawlankar R."/>
            <person name="Srinivasan K."/>
            <person name="Tang S.K."/>
            <person name="Lee J.C."/>
            <person name="Ramana V.V."/>
            <person name="Shouche Y.S."/>
        </authorList>
    </citation>
    <scope>NUCLEOTIDE SEQUENCE [LARGE SCALE GENOMIC DNA]</scope>
    <source>
        <strain evidence="11 12">NIO-1003</strain>
    </source>
</reference>
<dbReference type="Proteomes" id="UP000054099">
    <property type="component" value="Unassembled WGS sequence"/>
</dbReference>
<dbReference type="InterPro" id="IPR007696">
    <property type="entry name" value="DNA_mismatch_repair_MutS_core"/>
</dbReference>
<dbReference type="InterPro" id="IPR045076">
    <property type="entry name" value="MutS"/>
</dbReference>
<dbReference type="Gene3D" id="1.10.1420.10">
    <property type="match status" value="2"/>
</dbReference>
<dbReference type="EMBL" id="LNQN01000001">
    <property type="protein sequence ID" value="KSU85146.1"/>
    <property type="molecule type" value="Genomic_DNA"/>
</dbReference>
<dbReference type="SUPFAM" id="SSF48334">
    <property type="entry name" value="DNA repair protein MutS, domain III"/>
    <property type="match status" value="1"/>
</dbReference>
<dbReference type="InterPro" id="IPR036678">
    <property type="entry name" value="MutS_con_dom_sf"/>
</dbReference>
<comment type="function">
    <text evidence="8">This protein is involved in the repair of mismatches in DNA. It is possible that it carries out the mismatch recognition step. This protein has a weak ATPase activity.</text>
</comment>
<dbReference type="SMART" id="SM00533">
    <property type="entry name" value="MUTSd"/>
    <property type="match status" value="1"/>
</dbReference>
<dbReference type="GO" id="GO:0003684">
    <property type="term" value="F:damaged DNA binding"/>
    <property type="evidence" value="ECO:0007669"/>
    <property type="project" value="UniProtKB-UniRule"/>
</dbReference>
<dbReference type="InterPro" id="IPR017261">
    <property type="entry name" value="DNA_mismatch_repair_MutS/MSH"/>
</dbReference>
<dbReference type="FunFam" id="3.40.1170.10:FF:000001">
    <property type="entry name" value="DNA mismatch repair protein MutS"/>
    <property type="match status" value="1"/>
</dbReference>
<dbReference type="InterPro" id="IPR000432">
    <property type="entry name" value="DNA_mismatch_repair_MutS_C"/>
</dbReference>
<dbReference type="Pfam" id="PF01624">
    <property type="entry name" value="MutS_I"/>
    <property type="match status" value="1"/>
</dbReference>
<keyword evidence="5 8" id="KW-0067">ATP-binding</keyword>
<evidence type="ECO:0000256" key="2">
    <source>
        <dbReference type="ARBA" id="ARBA00021982"/>
    </source>
</evidence>
<dbReference type="NCBIfam" id="TIGR01070">
    <property type="entry name" value="mutS1"/>
    <property type="match status" value="1"/>
</dbReference>
<evidence type="ECO:0000256" key="7">
    <source>
        <dbReference type="ARBA" id="ARBA00023204"/>
    </source>
</evidence>
<dbReference type="Pfam" id="PF05192">
    <property type="entry name" value="MutS_III"/>
    <property type="match status" value="1"/>
</dbReference>
<evidence type="ECO:0000256" key="8">
    <source>
        <dbReference type="HAMAP-Rule" id="MF_00096"/>
    </source>
</evidence>
<dbReference type="Pfam" id="PF05188">
    <property type="entry name" value="MutS_II"/>
    <property type="match status" value="1"/>
</dbReference>
<dbReference type="GO" id="GO:0030983">
    <property type="term" value="F:mismatched DNA binding"/>
    <property type="evidence" value="ECO:0007669"/>
    <property type="project" value="InterPro"/>
</dbReference>
<evidence type="ECO:0000256" key="3">
    <source>
        <dbReference type="ARBA" id="ARBA00022741"/>
    </source>
</evidence>
<dbReference type="PROSITE" id="PS00486">
    <property type="entry name" value="DNA_MISMATCH_REPAIR_2"/>
    <property type="match status" value="1"/>
</dbReference>
<dbReference type="InterPro" id="IPR007860">
    <property type="entry name" value="DNA_mmatch_repair_MutS_con_dom"/>
</dbReference>
<comment type="similarity">
    <text evidence="1 8 9">Belongs to the DNA mismatch repair MutS family.</text>
</comment>
<accession>A0A0V8JDY8</accession>
<evidence type="ECO:0000256" key="1">
    <source>
        <dbReference type="ARBA" id="ARBA00006271"/>
    </source>
</evidence>
<dbReference type="GO" id="GO:0005829">
    <property type="term" value="C:cytosol"/>
    <property type="evidence" value="ECO:0007669"/>
    <property type="project" value="TreeGrafter"/>
</dbReference>
<feature type="domain" description="DNA mismatch repair proteins mutS family" evidence="10">
    <location>
        <begin position="680"/>
        <end position="696"/>
    </location>
</feature>
<dbReference type="CDD" id="cd03284">
    <property type="entry name" value="ABC_MutS1"/>
    <property type="match status" value="1"/>
</dbReference>
<dbReference type="PIRSF" id="PIRSF037677">
    <property type="entry name" value="DNA_mis_repair_Msh6"/>
    <property type="match status" value="1"/>
</dbReference>
<dbReference type="HAMAP" id="MF_00096">
    <property type="entry name" value="MutS"/>
    <property type="match status" value="1"/>
</dbReference>
<keyword evidence="3 8" id="KW-0547">Nucleotide-binding</keyword>
<protein>
    <recommendedName>
        <fullName evidence="2 8">DNA mismatch repair protein MutS</fullName>
    </recommendedName>
</protein>
<dbReference type="InterPro" id="IPR036187">
    <property type="entry name" value="DNA_mismatch_repair_MutS_sf"/>
</dbReference>
<dbReference type="OrthoDB" id="9802448at2"/>
<evidence type="ECO:0000256" key="5">
    <source>
        <dbReference type="ARBA" id="ARBA00022840"/>
    </source>
</evidence>
<name>A0A0V8JDY8_9BACL</name>
<dbReference type="InterPro" id="IPR005748">
    <property type="entry name" value="DNA_mismatch_repair_MutS"/>
</dbReference>
<dbReference type="Pfam" id="PF05190">
    <property type="entry name" value="MutS_IV"/>
    <property type="match status" value="1"/>
</dbReference>
<dbReference type="Gene3D" id="3.30.420.110">
    <property type="entry name" value="MutS, connector domain"/>
    <property type="match status" value="1"/>
</dbReference>
<dbReference type="FunFam" id="1.10.1420.10:FF:000007">
    <property type="entry name" value="DNA mismatch repair protein MutS"/>
    <property type="match status" value="1"/>
</dbReference>
<comment type="caution">
    <text evidence="11">The sequence shown here is derived from an EMBL/GenBank/DDBJ whole genome shotgun (WGS) entry which is preliminary data.</text>
</comment>
<dbReference type="Pfam" id="PF00488">
    <property type="entry name" value="MutS_V"/>
    <property type="match status" value="1"/>
</dbReference>
<dbReference type="GO" id="GO:0006298">
    <property type="term" value="P:mismatch repair"/>
    <property type="evidence" value="ECO:0007669"/>
    <property type="project" value="UniProtKB-UniRule"/>
</dbReference>
<dbReference type="PANTHER" id="PTHR11361">
    <property type="entry name" value="DNA MISMATCH REPAIR PROTEIN MUTS FAMILY MEMBER"/>
    <property type="match status" value="1"/>
</dbReference>
<dbReference type="GO" id="GO:0005524">
    <property type="term" value="F:ATP binding"/>
    <property type="evidence" value="ECO:0007669"/>
    <property type="project" value="UniProtKB-UniRule"/>
</dbReference>
<dbReference type="SUPFAM" id="SSF55271">
    <property type="entry name" value="DNA repair protein MutS, domain I"/>
    <property type="match status" value="1"/>
</dbReference>
<dbReference type="Gene3D" id="3.40.50.300">
    <property type="entry name" value="P-loop containing nucleotide triphosphate hydrolases"/>
    <property type="match status" value="1"/>
</dbReference>
<dbReference type="PANTHER" id="PTHR11361:SF34">
    <property type="entry name" value="DNA MISMATCH REPAIR PROTEIN MSH1, MITOCHONDRIAL"/>
    <property type="match status" value="1"/>
</dbReference>
<dbReference type="SUPFAM" id="SSF53150">
    <property type="entry name" value="DNA repair protein MutS, domain II"/>
    <property type="match status" value="1"/>
</dbReference>
<dbReference type="InterPro" id="IPR007861">
    <property type="entry name" value="DNA_mismatch_repair_MutS_clamp"/>
</dbReference>
<evidence type="ECO:0000256" key="9">
    <source>
        <dbReference type="RuleBase" id="RU003756"/>
    </source>
</evidence>
<keyword evidence="12" id="KW-1185">Reference proteome</keyword>
<evidence type="ECO:0000313" key="12">
    <source>
        <dbReference type="Proteomes" id="UP000054099"/>
    </source>
</evidence>
<keyword evidence="7 8" id="KW-0234">DNA repair</keyword>
<dbReference type="Gene3D" id="3.40.1170.10">
    <property type="entry name" value="DNA repair protein MutS, domain I"/>
    <property type="match status" value="1"/>
</dbReference>
<evidence type="ECO:0000259" key="10">
    <source>
        <dbReference type="PROSITE" id="PS00486"/>
    </source>
</evidence>
<organism evidence="11 12">
    <name type="scientific">Fictibacillus enclensis</name>
    <dbReference type="NCBI Taxonomy" id="1017270"/>
    <lineage>
        <taxon>Bacteria</taxon>
        <taxon>Bacillati</taxon>
        <taxon>Bacillota</taxon>
        <taxon>Bacilli</taxon>
        <taxon>Bacillales</taxon>
        <taxon>Fictibacillaceae</taxon>
        <taxon>Fictibacillus</taxon>
    </lineage>
</organism>
<evidence type="ECO:0000256" key="4">
    <source>
        <dbReference type="ARBA" id="ARBA00022763"/>
    </source>
</evidence>